<feature type="region of interest" description="Disordered" evidence="1">
    <location>
        <begin position="524"/>
        <end position="610"/>
    </location>
</feature>
<feature type="compositionally biased region" description="Pro residues" evidence="1">
    <location>
        <begin position="561"/>
        <end position="571"/>
    </location>
</feature>
<dbReference type="Pfam" id="PF21671">
    <property type="entry name" value="CPL1-like"/>
    <property type="match status" value="1"/>
</dbReference>
<dbReference type="HOGENOM" id="CLU_365254_0_0_1"/>
<sequence length="764" mass="75863">MASAVTSLTAAAAIHLLSLVLSRSAQPSNSRLRMPRRFAGINASVVSLLRVAPSVLLSGGCLYAHPWAQSNPQTTLTTVRGQDCTTLQSPQALGHRCEIGRCIIDTCTKGYIPTKDGSACVPSSRIVPRTLSATGLAGPHTPGPASVPRRGLTPARSGSDIVVTVPGVANADLNLGDGLNNLKVALKMKKIVVVITVKVKLQVHPLLPSLLPLLGPDPLALLRLRPLDMDMSLLPLLPMDPGPLPLLRPVLAQARTRRRVLVRQRLPVFPPLLRLLIHPGNLVEGKRSQPADGCDGEDGNGSASGSNSGNGNGSYGSGSTPTHPPPPPPSPSPSSGADEPCPDDGTVSGDPSANSGDIVVSVPGITNTDLNLGPGLNNLVNGLSGDLGLGSLIHPGHLVEGRSEDEEDCGCEDGQGSATGTSTPTSSPSSSGSGYQPSSSSPGYGSQPSSSSSGAGTGTGSCSSQSSGTSSSSSSGSGSDIVITVPGIANADLNLGDGLNNLVDGLAGGLGLGSLIHPGHLVESKRSQPADGCDGEDGSGSASGSNSGNGNGSYGSGSTPTHPPSPPPSPSPSSGADEPCPDDGTTSDDPPASSGDIVVTVPGITNTDLNLGPGLNNLVNGLSGDLGLGSLIHPGRLVEGRSEDEEDCGCEDGQGSATGTPTPTSSPSSSGSGYQPPSSPGYGSQPSSSPGAGASTCPSKPSSSGAQSSTGNNFSEKDIVLSVPGLTNSDLNLGPGLNNLVTGLAGELGLGSLAHPGQLVGGRS</sequence>
<evidence type="ECO:0000313" key="4">
    <source>
        <dbReference type="Proteomes" id="UP000053593"/>
    </source>
</evidence>
<proteinExistence type="predicted"/>
<evidence type="ECO:0000313" key="3">
    <source>
        <dbReference type="EMBL" id="KIK57435.1"/>
    </source>
</evidence>
<dbReference type="InterPro" id="IPR048661">
    <property type="entry name" value="CPL1-like"/>
</dbReference>
<feature type="region of interest" description="Disordered" evidence="1">
    <location>
        <begin position="284"/>
        <end position="360"/>
    </location>
</feature>
<feature type="compositionally biased region" description="Pro residues" evidence="1">
    <location>
        <begin position="322"/>
        <end position="332"/>
    </location>
</feature>
<feature type="region of interest" description="Disordered" evidence="1">
    <location>
        <begin position="133"/>
        <end position="153"/>
    </location>
</feature>
<dbReference type="Proteomes" id="UP000053593">
    <property type="component" value="Unassembled WGS sequence"/>
</dbReference>
<organism evidence="3 4">
    <name type="scientific">Collybiopsis luxurians FD-317 M1</name>
    <dbReference type="NCBI Taxonomy" id="944289"/>
    <lineage>
        <taxon>Eukaryota</taxon>
        <taxon>Fungi</taxon>
        <taxon>Dikarya</taxon>
        <taxon>Basidiomycota</taxon>
        <taxon>Agaricomycotina</taxon>
        <taxon>Agaricomycetes</taxon>
        <taxon>Agaricomycetidae</taxon>
        <taxon>Agaricales</taxon>
        <taxon>Marasmiineae</taxon>
        <taxon>Omphalotaceae</taxon>
        <taxon>Collybiopsis</taxon>
        <taxon>Collybiopsis luxurians</taxon>
    </lineage>
</organism>
<accession>A0A0D0B2Q2</accession>
<dbReference type="AlphaFoldDB" id="A0A0D0B2Q2"/>
<dbReference type="OrthoDB" id="439917at2759"/>
<keyword evidence="4" id="KW-1185">Reference proteome</keyword>
<feature type="region of interest" description="Disordered" evidence="1">
    <location>
        <begin position="401"/>
        <end position="482"/>
    </location>
</feature>
<dbReference type="EMBL" id="KN834791">
    <property type="protein sequence ID" value="KIK57435.1"/>
    <property type="molecule type" value="Genomic_DNA"/>
</dbReference>
<protein>
    <recommendedName>
        <fullName evidence="2">Protein CPL1-like domain-containing protein</fullName>
    </recommendedName>
</protein>
<name>A0A0D0B2Q2_9AGAR</name>
<evidence type="ECO:0000256" key="1">
    <source>
        <dbReference type="SAM" id="MobiDB-lite"/>
    </source>
</evidence>
<feature type="compositionally biased region" description="Low complexity" evidence="1">
    <location>
        <begin position="412"/>
        <end position="479"/>
    </location>
</feature>
<evidence type="ECO:0000259" key="2">
    <source>
        <dbReference type="Pfam" id="PF21671"/>
    </source>
</evidence>
<gene>
    <name evidence="3" type="ORF">GYMLUDRAFT_759333</name>
</gene>
<reference evidence="3 4" key="1">
    <citation type="submission" date="2014-04" db="EMBL/GenBank/DDBJ databases">
        <title>Evolutionary Origins and Diversification of the Mycorrhizal Mutualists.</title>
        <authorList>
            <consortium name="DOE Joint Genome Institute"/>
            <consortium name="Mycorrhizal Genomics Consortium"/>
            <person name="Kohler A."/>
            <person name="Kuo A."/>
            <person name="Nagy L.G."/>
            <person name="Floudas D."/>
            <person name="Copeland A."/>
            <person name="Barry K.W."/>
            <person name="Cichocki N."/>
            <person name="Veneault-Fourrey C."/>
            <person name="LaButti K."/>
            <person name="Lindquist E.A."/>
            <person name="Lipzen A."/>
            <person name="Lundell T."/>
            <person name="Morin E."/>
            <person name="Murat C."/>
            <person name="Riley R."/>
            <person name="Ohm R."/>
            <person name="Sun H."/>
            <person name="Tunlid A."/>
            <person name="Henrissat B."/>
            <person name="Grigoriev I.V."/>
            <person name="Hibbett D.S."/>
            <person name="Martin F."/>
        </authorList>
    </citation>
    <scope>NUCLEOTIDE SEQUENCE [LARGE SCALE GENOMIC DNA]</scope>
    <source>
        <strain evidence="3 4">FD-317 M1</strain>
    </source>
</reference>
<feature type="region of interest" description="Disordered" evidence="1">
    <location>
        <begin position="639"/>
        <end position="713"/>
    </location>
</feature>
<feature type="domain" description="Protein CPL1-like" evidence="2">
    <location>
        <begin position="59"/>
        <end position="121"/>
    </location>
</feature>
<feature type="compositionally biased region" description="Low complexity" evidence="1">
    <location>
        <begin position="651"/>
        <end position="709"/>
    </location>
</feature>